<keyword evidence="2" id="KW-1185">Reference proteome</keyword>
<reference evidence="2" key="1">
    <citation type="submission" date="2015-01" db="EMBL/GenBank/DDBJ databases">
        <authorList>
            <person name="Paterson Steve"/>
        </authorList>
    </citation>
    <scope>NUCLEOTIDE SEQUENCE [LARGE SCALE GENOMIC DNA]</scope>
    <source>
        <strain evidence="2">OBR1</strain>
    </source>
</reference>
<proteinExistence type="predicted"/>
<dbReference type="AlphaFoldDB" id="A0A0G4JY94"/>
<name>A0A0G4JY94_9GAMM</name>
<dbReference type="STRING" id="1109412.BN1221_03356"/>
<organism evidence="1 2">
    <name type="scientific">Brenneria goodwinii</name>
    <dbReference type="NCBI Taxonomy" id="1109412"/>
    <lineage>
        <taxon>Bacteria</taxon>
        <taxon>Pseudomonadati</taxon>
        <taxon>Pseudomonadota</taxon>
        <taxon>Gammaproteobacteria</taxon>
        <taxon>Enterobacterales</taxon>
        <taxon>Pectobacteriaceae</taxon>
        <taxon>Brenneria</taxon>
    </lineage>
</organism>
<dbReference type="Proteomes" id="UP000044377">
    <property type="component" value="Unassembled WGS sequence"/>
</dbReference>
<accession>A0A0G4JY94</accession>
<evidence type="ECO:0000313" key="2">
    <source>
        <dbReference type="Proteomes" id="UP000044377"/>
    </source>
</evidence>
<evidence type="ECO:0000313" key="1">
    <source>
        <dbReference type="EMBL" id="CPR18704.1"/>
    </source>
</evidence>
<sequence>MGTYRSCASVDLFGGFSAGHFYALPHEGLTQHRAWLNGLSQAVR</sequence>
<protein>
    <submittedName>
        <fullName evidence="1">Uncharacterized protein</fullName>
    </submittedName>
</protein>
<gene>
    <name evidence="1" type="ORF">BN1221_03356</name>
</gene>
<dbReference type="EMBL" id="CGIG01000001">
    <property type="protein sequence ID" value="CPR18704.1"/>
    <property type="molecule type" value="Genomic_DNA"/>
</dbReference>